<dbReference type="InterPro" id="IPR035897">
    <property type="entry name" value="Toll_tir_struct_dom_sf"/>
</dbReference>
<name>A0ABN3K4E1_9ACTN</name>
<dbReference type="EMBL" id="BAAARW010000030">
    <property type="protein sequence ID" value="GAA2446579.1"/>
    <property type="molecule type" value="Genomic_DNA"/>
</dbReference>
<comment type="caution">
    <text evidence="2">The sequence shown here is derived from an EMBL/GenBank/DDBJ whole genome shotgun (WGS) entry which is preliminary data.</text>
</comment>
<dbReference type="SUPFAM" id="SSF52200">
    <property type="entry name" value="Toll/Interleukin receptor TIR domain"/>
    <property type="match status" value="1"/>
</dbReference>
<reference evidence="2 3" key="1">
    <citation type="journal article" date="2019" name="Int. J. Syst. Evol. Microbiol.">
        <title>The Global Catalogue of Microorganisms (GCM) 10K type strain sequencing project: providing services to taxonomists for standard genome sequencing and annotation.</title>
        <authorList>
            <consortium name="The Broad Institute Genomics Platform"/>
            <consortium name="The Broad Institute Genome Sequencing Center for Infectious Disease"/>
            <person name="Wu L."/>
            <person name="Ma J."/>
        </authorList>
    </citation>
    <scope>NUCLEOTIDE SEQUENCE [LARGE SCALE GENOMIC DNA]</scope>
    <source>
        <strain evidence="2 3">JCM 3325</strain>
    </source>
</reference>
<dbReference type="RefSeq" id="WP_344595536.1">
    <property type="nucleotide sequence ID" value="NZ_BAAARW010000030.1"/>
</dbReference>
<feature type="domain" description="TIR" evidence="1">
    <location>
        <begin position="9"/>
        <end position="129"/>
    </location>
</feature>
<evidence type="ECO:0000313" key="2">
    <source>
        <dbReference type="EMBL" id="GAA2446579.1"/>
    </source>
</evidence>
<dbReference type="Pfam" id="PF13676">
    <property type="entry name" value="TIR_2"/>
    <property type="match status" value="1"/>
</dbReference>
<protein>
    <recommendedName>
        <fullName evidence="1">TIR domain-containing protein</fullName>
    </recommendedName>
</protein>
<proteinExistence type="predicted"/>
<dbReference type="InterPro" id="IPR000157">
    <property type="entry name" value="TIR_dom"/>
</dbReference>
<keyword evidence="3" id="KW-1185">Reference proteome</keyword>
<accession>A0ABN3K4E1</accession>
<dbReference type="Proteomes" id="UP001501231">
    <property type="component" value="Unassembled WGS sequence"/>
</dbReference>
<dbReference type="Gene3D" id="3.40.50.10140">
    <property type="entry name" value="Toll/interleukin-1 receptor homology (TIR) domain"/>
    <property type="match status" value="1"/>
</dbReference>
<evidence type="ECO:0000259" key="1">
    <source>
        <dbReference type="Pfam" id="PF13676"/>
    </source>
</evidence>
<gene>
    <name evidence="2" type="ORF">GCM10010191_74570</name>
</gene>
<sequence>MGETGRPRVFLCHAAADHAAAVRLGRDLAGHGIGVISHEHNIGPGENIVLATNRALTQSDYFVLLWSHATEDLPWIDEVWTAAFARGQNEQRRFLFVLRLDRTPPPVLLAARPHLDAFAGWDEAVAELVATWNRDRVLGHPVLPAPFPSHGEGPTIAVYVRNRALEVAHVVRVPERTTAQDAFDRVRSQLALPGKAEVFGKVGMDLGYRLMRNGTPLPDKPLDELGVTDGSVLDLEITIKPFGLGDTATSVIYLSVEPADVLPPALLRMLTNAAFGHLKPWR</sequence>
<organism evidence="2 3">
    <name type="scientific">Actinomadura vinacea</name>
    <dbReference type="NCBI Taxonomy" id="115336"/>
    <lineage>
        <taxon>Bacteria</taxon>
        <taxon>Bacillati</taxon>
        <taxon>Actinomycetota</taxon>
        <taxon>Actinomycetes</taxon>
        <taxon>Streptosporangiales</taxon>
        <taxon>Thermomonosporaceae</taxon>
        <taxon>Actinomadura</taxon>
    </lineage>
</organism>
<evidence type="ECO:0000313" key="3">
    <source>
        <dbReference type="Proteomes" id="UP001501231"/>
    </source>
</evidence>